<evidence type="ECO:0000256" key="4">
    <source>
        <dbReference type="ARBA" id="ARBA00022777"/>
    </source>
</evidence>
<dbReference type="GO" id="GO:0008478">
    <property type="term" value="F:pyridoxal kinase activity"/>
    <property type="evidence" value="ECO:0007669"/>
    <property type="project" value="UniProtKB-EC"/>
</dbReference>
<dbReference type="Pfam" id="PF08543">
    <property type="entry name" value="Phos_pyr_kin"/>
    <property type="match status" value="1"/>
</dbReference>
<comment type="caution">
    <text evidence="7">The sequence shown here is derived from an EMBL/GenBank/DDBJ whole genome shotgun (WGS) entry which is preliminary data.</text>
</comment>
<dbReference type="RefSeq" id="WP_005722309.1">
    <property type="nucleotide sequence ID" value="NZ_AP025162.1"/>
</dbReference>
<evidence type="ECO:0000313" key="7">
    <source>
        <dbReference type="EMBL" id="KWU03461.1"/>
    </source>
</evidence>
<gene>
    <name evidence="8" type="ORF">ABVC42_04445</name>
    <name evidence="7" type="ORF">AEL95_07465</name>
    <name evidence="10" type="ORF">CEE75_06085</name>
    <name evidence="9" type="ORF">ERD32_08745</name>
</gene>
<reference evidence="9 12" key="3">
    <citation type="submission" date="2019-01" db="EMBL/GenBank/DDBJ databases">
        <title>The genome sequence of Lactobacillus crispatus L49.</title>
        <authorList>
            <person name="Zhong J."/>
            <person name="Zhang J."/>
        </authorList>
    </citation>
    <scope>NUCLEOTIDE SEQUENCE [LARGE SCALE GENOMIC DNA]</scope>
    <source>
        <strain evidence="9 12">L49</strain>
    </source>
</reference>
<sequence>MVNGGVLVSQDLSCAGQVSLSAALPVLGACGLSPTVLPTAILSTHTGGFGENTFLSLNNEMAKIMAHWQKVGFDFSAVYLGYLGKRALDFWTEKISYFKQKNKLILIDPVMGDHGQLYRGIDENYVIKMRNLVKSATILTPNMTEAAFLLGKKATSNSLKTATEFAAELSSQFGVSNVIITGISLNKEKIAEVGITADHSWSLIQKKLPGNYFGTGDLFASAFFAALMHKENLEKACSIAADFVAQAIRETPKQDSRLGPNYAAALPDLLKRWSNN</sequence>
<dbReference type="GO" id="GO:0009443">
    <property type="term" value="P:pyridoxal 5'-phosphate salvage"/>
    <property type="evidence" value="ECO:0007669"/>
    <property type="project" value="InterPro"/>
</dbReference>
<evidence type="ECO:0000256" key="1">
    <source>
        <dbReference type="ARBA" id="ARBA00012104"/>
    </source>
</evidence>
<keyword evidence="3" id="KW-0547">Nucleotide-binding</keyword>
<dbReference type="EMBL" id="JBETVU010000012">
    <property type="protein sequence ID" value="MES5149177.1"/>
    <property type="molecule type" value="Genomic_DNA"/>
</dbReference>
<protein>
    <recommendedName>
        <fullName evidence="1">pyridoxal kinase</fullName>
        <ecNumber evidence="1">2.7.1.35</ecNumber>
    </recommendedName>
</protein>
<dbReference type="AlphaFoldDB" id="A0A109DDL2"/>
<proteinExistence type="predicted"/>
<accession>A0A109DDL2</accession>
<dbReference type="InterPro" id="IPR004625">
    <property type="entry name" value="PyrdxlKinase"/>
</dbReference>
<reference evidence="7 11" key="1">
    <citation type="journal article" date="2016" name="Microbiology (Mosc.)">
        <title>Comparison of Lactobacillus crispatus isolates from Lactobacillus-dominated vaginal microbiomes with isolates from microbiomes containing bacterial vaginosis-associated bacteria.</title>
        <authorList>
            <person name="Abdelmaksoud A.A."/>
            <person name="Koparde V.N."/>
            <person name="Sheth N.U."/>
            <person name="Serrano M.G."/>
            <person name="Glascock A.L."/>
            <person name="Fettweis J.M."/>
            <person name="Strauss Iii J.F."/>
            <person name="Buck G.A."/>
            <person name="Jefferson K.K."/>
        </authorList>
    </citation>
    <scope>NUCLEOTIDE SEQUENCE [LARGE SCALE GENOMIC DNA]</scope>
    <source>
        <strain evidence="7 11">VMC3</strain>
    </source>
</reference>
<dbReference type="Gene3D" id="3.40.1190.20">
    <property type="match status" value="1"/>
</dbReference>
<dbReference type="EMBL" id="NKLP01000110">
    <property type="protein sequence ID" value="TDN31389.1"/>
    <property type="molecule type" value="Genomic_DNA"/>
</dbReference>
<evidence type="ECO:0000313" key="8">
    <source>
        <dbReference type="EMBL" id="MES5149177.1"/>
    </source>
</evidence>
<dbReference type="Proteomes" id="UP000067598">
    <property type="component" value="Unassembled WGS sequence"/>
</dbReference>
<feature type="domain" description="Pyridoxamine kinase/Phosphomethylpyrimidine kinase" evidence="6">
    <location>
        <begin position="27"/>
        <end position="259"/>
    </location>
</feature>
<evidence type="ECO:0000313" key="11">
    <source>
        <dbReference type="Proteomes" id="UP000067598"/>
    </source>
</evidence>
<keyword evidence="4 7" id="KW-0418">Kinase</keyword>
<dbReference type="PANTHER" id="PTHR10534">
    <property type="entry name" value="PYRIDOXAL KINASE"/>
    <property type="match status" value="1"/>
</dbReference>
<keyword evidence="14" id="KW-1185">Reference proteome</keyword>
<dbReference type="EC" id="2.7.1.35" evidence="1"/>
<evidence type="ECO:0000313" key="9">
    <source>
        <dbReference type="EMBL" id="RXF57101.1"/>
    </source>
</evidence>
<evidence type="ECO:0000259" key="6">
    <source>
        <dbReference type="Pfam" id="PF08543"/>
    </source>
</evidence>
<evidence type="ECO:0000256" key="5">
    <source>
        <dbReference type="ARBA" id="ARBA00022840"/>
    </source>
</evidence>
<dbReference type="GO" id="GO:0005524">
    <property type="term" value="F:ATP binding"/>
    <property type="evidence" value="ECO:0007669"/>
    <property type="project" value="UniProtKB-KW"/>
</dbReference>
<dbReference type="NCBIfam" id="NF005491">
    <property type="entry name" value="PRK07105.1"/>
    <property type="match status" value="1"/>
</dbReference>
<dbReference type="EMBL" id="SCLX01000057">
    <property type="protein sequence ID" value="RXF57101.1"/>
    <property type="molecule type" value="Genomic_DNA"/>
</dbReference>
<evidence type="ECO:0000256" key="3">
    <source>
        <dbReference type="ARBA" id="ARBA00022741"/>
    </source>
</evidence>
<dbReference type="Proteomes" id="UP000295195">
    <property type="component" value="Unassembled WGS sequence"/>
</dbReference>
<keyword evidence="5" id="KW-0067">ATP-binding</keyword>
<evidence type="ECO:0000313" key="14">
    <source>
        <dbReference type="Proteomes" id="UP001434419"/>
    </source>
</evidence>
<dbReference type="InterPro" id="IPR029056">
    <property type="entry name" value="Ribokinase-like"/>
</dbReference>
<reference evidence="8" key="4">
    <citation type="submission" date="2024-06" db="EMBL/GenBank/DDBJ databases">
        <title>Vaginal Lactobacillus fatty acid response mechanisms reveal a metabolite-targeted strategy for bacterial vaginosis treatment.</title>
        <authorList>
            <person name="Zhu M."/>
            <person name="Blainey P.C."/>
            <person name="Bloom S.M."/>
            <person name="Kwon D.S."/>
        </authorList>
    </citation>
    <scope>NUCLEOTIDE SEQUENCE</scope>
    <source>
        <strain evidence="8">194_F1_1</strain>
    </source>
</reference>
<evidence type="ECO:0000313" key="13">
    <source>
        <dbReference type="Proteomes" id="UP000295195"/>
    </source>
</evidence>
<evidence type="ECO:0000313" key="10">
    <source>
        <dbReference type="EMBL" id="TDN31389.1"/>
    </source>
</evidence>
<dbReference type="PANTHER" id="PTHR10534:SF2">
    <property type="entry name" value="PYRIDOXAL KINASE"/>
    <property type="match status" value="1"/>
</dbReference>
<dbReference type="STRING" id="47770.GCA_001567095_01036"/>
<dbReference type="GO" id="GO:0005829">
    <property type="term" value="C:cytosol"/>
    <property type="evidence" value="ECO:0007669"/>
    <property type="project" value="TreeGrafter"/>
</dbReference>
<evidence type="ECO:0000256" key="2">
    <source>
        <dbReference type="ARBA" id="ARBA00022679"/>
    </source>
</evidence>
<evidence type="ECO:0000313" key="12">
    <source>
        <dbReference type="Proteomes" id="UP000289808"/>
    </source>
</evidence>
<keyword evidence="2 8" id="KW-0808">Transferase</keyword>
<dbReference type="EMBL" id="LJGP01000026">
    <property type="protein sequence ID" value="KWU03461.1"/>
    <property type="molecule type" value="Genomic_DNA"/>
</dbReference>
<organism evidence="7 11">
    <name type="scientific">Lactobacillus crispatus</name>
    <dbReference type="NCBI Taxonomy" id="47770"/>
    <lineage>
        <taxon>Bacteria</taxon>
        <taxon>Bacillati</taxon>
        <taxon>Bacillota</taxon>
        <taxon>Bacilli</taxon>
        <taxon>Lactobacillales</taxon>
        <taxon>Lactobacillaceae</taxon>
        <taxon>Lactobacillus</taxon>
    </lineage>
</organism>
<dbReference type="SUPFAM" id="SSF53613">
    <property type="entry name" value="Ribokinase-like"/>
    <property type="match status" value="1"/>
</dbReference>
<dbReference type="InterPro" id="IPR013749">
    <property type="entry name" value="PM/HMP-P_kinase-1"/>
</dbReference>
<dbReference type="CDD" id="cd01173">
    <property type="entry name" value="pyridoxal_pyridoxamine_kinase"/>
    <property type="match status" value="1"/>
</dbReference>
<dbReference type="Proteomes" id="UP001434419">
    <property type="component" value="Unassembled WGS sequence"/>
</dbReference>
<dbReference type="Proteomes" id="UP000289808">
    <property type="component" value="Unassembled WGS sequence"/>
</dbReference>
<reference evidence="10 13" key="2">
    <citation type="submission" date="2017-06" db="EMBL/GenBank/DDBJ databases">
        <authorList>
            <person name="Swanenburg J."/>
            <person name="Kort R."/>
        </authorList>
    </citation>
    <scope>NUCLEOTIDE SEQUENCE [LARGE SCALE GENOMIC DNA]</scope>
    <source>
        <strain evidence="10 13">RL05</strain>
    </source>
</reference>
<name>A0A109DDL2_9LACO</name>
<dbReference type="PATRIC" id="fig|47770.28.peg.931"/>